<proteinExistence type="predicted"/>
<feature type="domain" description="ETF-QO/FixX C-terminal" evidence="10">
    <location>
        <begin position="40"/>
        <end position="93"/>
    </location>
</feature>
<keyword evidence="8" id="KW-0411">Iron-sulfur</keyword>
<dbReference type="GO" id="GO:0005506">
    <property type="term" value="F:iron ion binding"/>
    <property type="evidence" value="ECO:0007669"/>
    <property type="project" value="InterPro"/>
</dbReference>
<dbReference type="Proteomes" id="UP000078368">
    <property type="component" value="Unassembled WGS sequence"/>
</dbReference>
<dbReference type="RefSeq" id="WP_009199125.1">
    <property type="nucleotide sequence ID" value="NZ_LVZK01000001.1"/>
</dbReference>
<keyword evidence="5" id="KW-0479">Metal-binding</keyword>
<evidence type="ECO:0000256" key="8">
    <source>
        <dbReference type="ARBA" id="ARBA00023014"/>
    </source>
</evidence>
<reference evidence="11 12" key="1">
    <citation type="submission" date="2016-04" db="EMBL/GenBank/DDBJ databases">
        <title>Peptidophaga gingivicola gen. nov., sp. nov., isolated from human subgingival plaque.</title>
        <authorList>
            <person name="Beall C.J."/>
            <person name="Mokrzan E.M."/>
            <person name="Griffen A.L."/>
            <person name="Leys E.J."/>
        </authorList>
    </citation>
    <scope>NUCLEOTIDE SEQUENCE [LARGE SCALE GENOMIC DNA]</scope>
    <source>
        <strain evidence="11 12">BA112</strain>
    </source>
</reference>
<evidence type="ECO:0000256" key="6">
    <source>
        <dbReference type="ARBA" id="ARBA00022982"/>
    </source>
</evidence>
<comment type="function">
    <text evidence="1">Could be a 3Fe-4S cluster-containing protein.</text>
</comment>
<keyword evidence="7" id="KW-0408">Iron</keyword>
<dbReference type="PANTHER" id="PTHR43082">
    <property type="entry name" value="FERREDOXIN-LIKE"/>
    <property type="match status" value="1"/>
</dbReference>
<dbReference type="InterPro" id="IPR012206">
    <property type="entry name" value="Fd_FixX"/>
</dbReference>
<evidence type="ECO:0000256" key="4">
    <source>
        <dbReference type="ARBA" id="ARBA00022448"/>
    </source>
</evidence>
<evidence type="ECO:0000256" key="1">
    <source>
        <dbReference type="ARBA" id="ARBA00003208"/>
    </source>
</evidence>
<accession>A0A179B6G1</accession>
<gene>
    <name evidence="11" type="ORF">A4H34_05725</name>
</gene>
<dbReference type="InterPro" id="IPR007859">
    <property type="entry name" value="ETF-QO/FixX_C"/>
</dbReference>
<sequence length="98" mass="10491">MSDFFEGSVPARLGKNVYEVDEGNSHIEVNQEIAKATGAGKVLVKVCPAHVYSEEPDGTISVEFAACLECGTCRAVAAPGLLKWHYPEGSMGVMFREG</sequence>
<keyword evidence="9" id="KW-0535">Nitrogen fixation</keyword>
<evidence type="ECO:0000256" key="2">
    <source>
        <dbReference type="ARBA" id="ARBA00009192"/>
    </source>
</evidence>
<dbReference type="SUPFAM" id="SSF54862">
    <property type="entry name" value="4Fe-4S ferredoxins"/>
    <property type="match status" value="1"/>
</dbReference>
<dbReference type="Pfam" id="PF05187">
    <property type="entry name" value="Fer4_ETF_QO"/>
    <property type="match status" value="1"/>
</dbReference>
<dbReference type="Gene3D" id="3.30.70.20">
    <property type="match status" value="1"/>
</dbReference>
<evidence type="ECO:0000256" key="9">
    <source>
        <dbReference type="ARBA" id="ARBA00023231"/>
    </source>
</evidence>
<dbReference type="OrthoDB" id="9800260at2"/>
<evidence type="ECO:0000259" key="10">
    <source>
        <dbReference type="Pfam" id="PF05187"/>
    </source>
</evidence>
<evidence type="ECO:0000256" key="5">
    <source>
        <dbReference type="ARBA" id="ARBA00022723"/>
    </source>
</evidence>
<dbReference type="EMBL" id="LVZK01000001">
    <property type="protein sequence ID" value="OAP86624.1"/>
    <property type="molecule type" value="Genomic_DNA"/>
</dbReference>
<keyword evidence="4" id="KW-0813">Transport</keyword>
<comment type="caution">
    <text evidence="11">The sequence shown here is derived from an EMBL/GenBank/DDBJ whole genome shotgun (WGS) entry which is preliminary data.</text>
</comment>
<dbReference type="AlphaFoldDB" id="A0A179B6G1"/>
<name>A0A179B6G1_9ACTO</name>
<evidence type="ECO:0000313" key="11">
    <source>
        <dbReference type="EMBL" id="OAP86624.1"/>
    </source>
</evidence>
<dbReference type="STRING" id="1823756.A4H34_05725"/>
<dbReference type="PANTHER" id="PTHR43082:SF3">
    <property type="entry name" value="FERREDOXIN-LIKE PROTEIN YDIT"/>
    <property type="match status" value="1"/>
</dbReference>
<evidence type="ECO:0000313" key="12">
    <source>
        <dbReference type="Proteomes" id="UP000078368"/>
    </source>
</evidence>
<evidence type="ECO:0000256" key="7">
    <source>
        <dbReference type="ARBA" id="ARBA00023004"/>
    </source>
</evidence>
<evidence type="ECO:0000256" key="3">
    <source>
        <dbReference type="ARBA" id="ARBA00020378"/>
    </source>
</evidence>
<dbReference type="PIRSF" id="PIRSF036548">
    <property type="entry name" value="Fdx_FixX"/>
    <property type="match status" value="1"/>
</dbReference>
<dbReference type="GO" id="GO:0051536">
    <property type="term" value="F:iron-sulfur cluster binding"/>
    <property type="evidence" value="ECO:0007669"/>
    <property type="project" value="UniProtKB-KW"/>
</dbReference>
<comment type="similarity">
    <text evidence="2">To ferredoxins from P.putida and C.tartarivorum, ferredoxin I from A.vinelandii, ferredoxin II from D.desulfuricans.</text>
</comment>
<protein>
    <recommendedName>
        <fullName evidence="3">Ferredoxin-like protein</fullName>
    </recommendedName>
</protein>
<organism evidence="11 12">
    <name type="scientific">Peptidiphaga gingivicola</name>
    <dbReference type="NCBI Taxonomy" id="2741497"/>
    <lineage>
        <taxon>Bacteria</taxon>
        <taxon>Bacillati</taxon>
        <taxon>Actinomycetota</taxon>
        <taxon>Actinomycetes</taxon>
        <taxon>Actinomycetales</taxon>
        <taxon>Actinomycetaceae</taxon>
        <taxon>Peptidiphaga</taxon>
    </lineage>
</organism>
<keyword evidence="6" id="KW-0249">Electron transport</keyword>
<keyword evidence="12" id="KW-1185">Reference proteome</keyword>